<feature type="transmembrane region" description="Helical" evidence="6">
    <location>
        <begin position="486"/>
        <end position="513"/>
    </location>
</feature>
<comment type="subcellular location">
    <subcellularLocation>
        <location evidence="1 6">Membrane</location>
        <topology evidence="1 6">Multi-pass membrane protein</topology>
    </subcellularLocation>
</comment>
<evidence type="ECO:0000256" key="6">
    <source>
        <dbReference type="RuleBase" id="RU363058"/>
    </source>
</evidence>
<evidence type="ECO:0000313" key="8">
    <source>
        <dbReference type="Proteomes" id="UP000004105"/>
    </source>
</evidence>
<comment type="similarity">
    <text evidence="6">Belongs to the inorganic phosphate transporter (PiT) (TC 2.A.20) family.</text>
</comment>
<dbReference type="Pfam" id="PF01384">
    <property type="entry name" value="PHO4"/>
    <property type="match status" value="1"/>
</dbReference>
<dbReference type="STRING" id="267212.GCA_001063965_01264"/>
<comment type="caution">
    <text evidence="7">The sequence shown here is derived from an EMBL/GenBank/DDBJ whole genome shotgun (WGS) entry which is preliminary data.</text>
</comment>
<evidence type="ECO:0000256" key="4">
    <source>
        <dbReference type="ARBA" id="ARBA00022989"/>
    </source>
</evidence>
<evidence type="ECO:0000256" key="5">
    <source>
        <dbReference type="ARBA" id="ARBA00023136"/>
    </source>
</evidence>
<feature type="transmembrane region" description="Helical" evidence="6">
    <location>
        <begin position="211"/>
        <end position="229"/>
    </location>
</feature>
<keyword evidence="2 6" id="KW-0813">Transport</keyword>
<keyword evidence="4 6" id="KW-1133">Transmembrane helix</keyword>
<sequence>MQANRRVAPHSLFRLCLPKECEIMAQTNAASGSMYKTNLAFAAMLIGMVGYFIYWGMGYTNHNHTAMFLLATLFGVFMAFNIGGNDVANSFGTSVGAGTLTIPQALLVAAVFEVSGAVIAGGEVTETIRNGIVRMEALPMQPMQFVYVMMSALLAAALWLLFATKKGLPVSTTHAIIGGLVGSSMMLGYLLTYNADGTLTLVQWDKIGEIAISWVLSPMLGGLVSYVLFYQVKKHVLDYNEEIVKRLKEVKAERKAYKEEHRLRFEALPEQERLEAASAMARDAQIYGESDFDPDELESAYYKGLYVIEQRKSSIDAYKALHSWVPLISAGGGMMIASMLIFKGLKNLNLGLGDLVSYLTILMIGAGIWLATFIYAKTLKRKDLAKSTFLLFSWMQVFTAAGFAFSHGANDIANAIGPFAAIMDVLRTDQIGASAPVPSIVLLTFGIALIVGLWFIGKEVIATVGTSLAEMHPASGFTAELSAASVVMAASMLGLPVSSTHILVGAVLGIGLVNRNANWKAMKPIALAWVITLPAASLLSVLCFFGLQTAFG</sequence>
<keyword evidence="3 6" id="KW-0812">Transmembrane</keyword>
<feature type="transmembrane region" description="Helical" evidence="6">
    <location>
        <begin position="174"/>
        <end position="191"/>
    </location>
</feature>
<feature type="transmembrane region" description="Helical" evidence="6">
    <location>
        <begin position="321"/>
        <end position="343"/>
    </location>
</feature>
<dbReference type="GO" id="GO:0016020">
    <property type="term" value="C:membrane"/>
    <property type="evidence" value="ECO:0007669"/>
    <property type="project" value="UniProtKB-SubCell"/>
</dbReference>
<dbReference type="PANTHER" id="PTHR11101">
    <property type="entry name" value="PHOSPHATE TRANSPORTER"/>
    <property type="match status" value="1"/>
</dbReference>
<evidence type="ECO:0000313" key="7">
    <source>
        <dbReference type="EMBL" id="EGF11904.1"/>
    </source>
</evidence>
<feature type="transmembrane region" description="Helical" evidence="6">
    <location>
        <begin position="525"/>
        <end position="547"/>
    </location>
</feature>
<evidence type="ECO:0000256" key="1">
    <source>
        <dbReference type="ARBA" id="ARBA00004141"/>
    </source>
</evidence>
<dbReference type="PANTHER" id="PTHR11101:SF80">
    <property type="entry name" value="PHOSPHATE TRANSPORTER"/>
    <property type="match status" value="1"/>
</dbReference>
<gene>
    <name evidence="7" type="ORF">HMPREF9123_0345</name>
</gene>
<dbReference type="EMBL" id="AFAY01000006">
    <property type="protein sequence ID" value="EGF11904.1"/>
    <property type="molecule type" value="Genomic_DNA"/>
</dbReference>
<accession>F2B9I9</accession>
<reference evidence="7 8" key="1">
    <citation type="submission" date="2011-02" db="EMBL/GenBank/DDBJ databases">
        <authorList>
            <person name="Muzny D."/>
            <person name="Qin X."/>
            <person name="Deng J."/>
            <person name="Jiang H."/>
            <person name="Liu Y."/>
            <person name="Qu J."/>
            <person name="Song X.-Z."/>
            <person name="Zhang L."/>
            <person name="Thornton R."/>
            <person name="Coyle M."/>
            <person name="Francisco L."/>
            <person name="Jackson L."/>
            <person name="Javaid M."/>
            <person name="Korchina V."/>
            <person name="Kovar C."/>
            <person name="Mata R."/>
            <person name="Mathew T."/>
            <person name="Ngo R."/>
            <person name="Nguyen L."/>
            <person name="Nguyen N."/>
            <person name="Okwuonu G."/>
            <person name="Ongeri F."/>
            <person name="Pham C."/>
            <person name="Simmons D."/>
            <person name="Wilczek-Boney K."/>
            <person name="Hale W."/>
            <person name="Jakkamsetti A."/>
            <person name="Pham P."/>
            <person name="Ruth R."/>
            <person name="San Lucas F."/>
            <person name="Warren J."/>
            <person name="Zhang J."/>
            <person name="Zhao Z."/>
            <person name="Zhou C."/>
            <person name="Zhu D."/>
            <person name="Lee S."/>
            <person name="Bess C."/>
            <person name="Blankenburg K."/>
            <person name="Forbes L."/>
            <person name="Fu Q."/>
            <person name="Gubbala S."/>
            <person name="Hirani K."/>
            <person name="Jayaseelan J.C."/>
            <person name="Lara F."/>
            <person name="Munidasa M."/>
            <person name="Palculict T."/>
            <person name="Patil S."/>
            <person name="Pu L.-L."/>
            <person name="Saada N."/>
            <person name="Tang L."/>
            <person name="Weissenberger G."/>
            <person name="Zhu Y."/>
            <person name="Hemphill L."/>
            <person name="Shang Y."/>
            <person name="Youmans B."/>
            <person name="Ayvaz T."/>
            <person name="Ross M."/>
            <person name="Santibanez J."/>
            <person name="Aqrawi P."/>
            <person name="Gross S."/>
            <person name="Joshi V."/>
            <person name="Fowler G."/>
            <person name="Nazareth L."/>
            <person name="Reid J."/>
            <person name="Worley K."/>
            <person name="Petrosino J."/>
            <person name="Highlander S."/>
            <person name="Gibbs R."/>
        </authorList>
    </citation>
    <scope>NUCLEOTIDE SEQUENCE [LARGE SCALE GENOMIC DNA]</scope>
    <source>
        <strain evidence="7 8">ATCC BAA-1200</strain>
    </source>
</reference>
<feature type="transmembrane region" description="Helical" evidence="6">
    <location>
        <begin position="355"/>
        <end position="376"/>
    </location>
</feature>
<feature type="transmembrane region" description="Helical" evidence="6">
    <location>
        <begin position="144"/>
        <end position="162"/>
    </location>
</feature>
<dbReference type="HOGENOM" id="CLU_015355_3_3_4"/>
<name>F2B9I9_9NEIS</name>
<keyword evidence="6" id="KW-0592">Phosphate transport</keyword>
<dbReference type="AlphaFoldDB" id="F2B9I9"/>
<feature type="transmembrane region" description="Helical" evidence="6">
    <location>
        <begin position="39"/>
        <end position="59"/>
    </location>
</feature>
<feature type="transmembrane region" description="Helical" evidence="6">
    <location>
        <begin position="65"/>
        <end position="84"/>
    </location>
</feature>
<protein>
    <recommendedName>
        <fullName evidence="6">Phosphate transporter</fullName>
    </recommendedName>
</protein>
<keyword evidence="8" id="KW-1185">Reference proteome</keyword>
<feature type="transmembrane region" description="Helical" evidence="6">
    <location>
        <begin position="388"/>
        <end position="406"/>
    </location>
</feature>
<dbReference type="InterPro" id="IPR001204">
    <property type="entry name" value="Phos_transporter"/>
</dbReference>
<evidence type="ECO:0000256" key="2">
    <source>
        <dbReference type="ARBA" id="ARBA00022448"/>
    </source>
</evidence>
<keyword evidence="5 6" id="KW-0472">Membrane</keyword>
<dbReference type="GO" id="GO:0005315">
    <property type="term" value="F:phosphate transmembrane transporter activity"/>
    <property type="evidence" value="ECO:0007669"/>
    <property type="project" value="InterPro"/>
</dbReference>
<feature type="transmembrane region" description="Helical" evidence="6">
    <location>
        <begin position="440"/>
        <end position="457"/>
    </location>
</feature>
<dbReference type="GO" id="GO:0035435">
    <property type="term" value="P:phosphate ion transmembrane transport"/>
    <property type="evidence" value="ECO:0007669"/>
    <property type="project" value="TreeGrafter"/>
</dbReference>
<dbReference type="Proteomes" id="UP000004105">
    <property type="component" value="Unassembled WGS sequence"/>
</dbReference>
<proteinExistence type="inferred from homology"/>
<organism evidence="7 8">
    <name type="scientific">Neisseria bacilliformis ATCC BAA-1200</name>
    <dbReference type="NCBI Taxonomy" id="888742"/>
    <lineage>
        <taxon>Bacteria</taxon>
        <taxon>Pseudomonadati</taxon>
        <taxon>Pseudomonadota</taxon>
        <taxon>Betaproteobacteria</taxon>
        <taxon>Neisseriales</taxon>
        <taxon>Neisseriaceae</taxon>
        <taxon>Neisseria</taxon>
    </lineage>
</organism>
<evidence type="ECO:0000256" key="3">
    <source>
        <dbReference type="ARBA" id="ARBA00022692"/>
    </source>
</evidence>